<feature type="compositionally biased region" description="Low complexity" evidence="1">
    <location>
        <begin position="313"/>
        <end position="335"/>
    </location>
</feature>
<feature type="region of interest" description="Disordered" evidence="1">
    <location>
        <begin position="145"/>
        <end position="171"/>
    </location>
</feature>
<feature type="region of interest" description="Disordered" evidence="1">
    <location>
        <begin position="1114"/>
        <end position="1193"/>
    </location>
</feature>
<feature type="compositionally biased region" description="Low complexity" evidence="1">
    <location>
        <begin position="611"/>
        <end position="630"/>
    </location>
</feature>
<feature type="compositionally biased region" description="Low complexity" evidence="1">
    <location>
        <begin position="273"/>
        <end position="285"/>
    </location>
</feature>
<feature type="compositionally biased region" description="Low complexity" evidence="1">
    <location>
        <begin position="1372"/>
        <end position="1386"/>
    </location>
</feature>
<feature type="region of interest" description="Disordered" evidence="1">
    <location>
        <begin position="893"/>
        <end position="923"/>
    </location>
</feature>
<organism evidence="3 4">
    <name type="scientific">Volvox reticuliferus</name>
    <dbReference type="NCBI Taxonomy" id="1737510"/>
    <lineage>
        <taxon>Eukaryota</taxon>
        <taxon>Viridiplantae</taxon>
        <taxon>Chlorophyta</taxon>
        <taxon>core chlorophytes</taxon>
        <taxon>Chlorophyceae</taxon>
        <taxon>CS clade</taxon>
        <taxon>Chlamydomonadales</taxon>
        <taxon>Volvocaceae</taxon>
        <taxon>Volvox</taxon>
    </lineage>
</organism>
<feature type="compositionally biased region" description="Low complexity" evidence="1">
    <location>
        <begin position="1050"/>
        <end position="1060"/>
    </location>
</feature>
<gene>
    <name evidence="2" type="ORF">Vretifemale_10443</name>
    <name evidence="3" type="ORF">Vretimale_1031</name>
</gene>
<feature type="region of interest" description="Disordered" evidence="1">
    <location>
        <begin position="566"/>
        <end position="666"/>
    </location>
</feature>
<dbReference type="EMBL" id="BNCP01000021">
    <property type="protein sequence ID" value="GIL81423.1"/>
    <property type="molecule type" value="Genomic_DNA"/>
</dbReference>
<reference evidence="3" key="1">
    <citation type="journal article" date="2021" name="Proc. Natl. Acad. Sci. U.S.A.">
        <title>Three genomes in the algal genus Volvox reveal the fate of a haploid sex-determining region after a transition to homothallism.</title>
        <authorList>
            <person name="Yamamoto K."/>
            <person name="Hamaji T."/>
            <person name="Kawai-Toyooka H."/>
            <person name="Matsuzaki R."/>
            <person name="Takahashi F."/>
            <person name="Nishimura Y."/>
            <person name="Kawachi M."/>
            <person name="Noguchi H."/>
            <person name="Minakuchi Y."/>
            <person name="Umen J.G."/>
            <person name="Toyoda A."/>
            <person name="Nozaki H."/>
        </authorList>
    </citation>
    <scope>NUCLEOTIDE SEQUENCE</scope>
    <source>
        <strain evidence="3">NIES-3785</strain>
        <strain evidence="2">NIES-3786</strain>
    </source>
</reference>
<feature type="region of interest" description="Disordered" evidence="1">
    <location>
        <begin position="273"/>
        <end position="335"/>
    </location>
</feature>
<dbReference type="EMBL" id="BNCQ01000002">
    <property type="protein sequence ID" value="GIL94921.1"/>
    <property type="molecule type" value="Genomic_DNA"/>
</dbReference>
<evidence type="ECO:0000313" key="2">
    <source>
        <dbReference type="EMBL" id="GIL81423.1"/>
    </source>
</evidence>
<sequence length="1406" mass="142164">MLRNAAFETELLVPLCGRLPTTTISECGEGDCSNFESSETDGAGEQPSFERPAYSSFTSQHDDSSRGELNACGNKGNEMFGGGSAFANTTGTLSDDSDDERNARIAQPTRPQHLQQYSQPLYERNSIQELLSILMAPSGGGNQLTVRPSIAGNAVDGTRGDHLANSSNQQQQYSAEEPILQNIDSNNLPDLQGLLQTLGSRSRPYGVGLVPAEVIRAQLIFSALAAQTRPEDIGDENGVNGRSAGRDLESVVTAAANTAAYAFGRNALLAEQPPQQAGSSPAPRASAHEMPPTGNLFNISGGCGSHAQEHSGLPSRPSSRQPAASDPSDPSRPLSVLPLIDTERAFPTPQPIQQQQSRLPGSDYLGGAGGLPLQGCKSLVPACPGRPPMADLGPSLESHPSFTGNNDELIAAMAAAGLGPKVPSAATPTCPVEGAEGRPAAAMAVAAAAAAAVAGVPAITADVAGAMIASPASAAGIGGAGRAATSAAAAVAVPARPQDVTSGPKTEVVFTGRPQLQPQPPSSGGPGPRQRRYEAHGARGSSSGMAEFPDEAALAAIAGAVASFASSVSGSAPGTPPVSPHGNPTRPPQPWSASSSARSLQSYNISPPPQQQQQTQQLQTQTQQLQQQVPNPWPTPPSSYNYTPSPSPGPSSSSQFRQQRTPSAGDHMELAVPTASATPAISVADGIAIAPTPADTGVGPAARPLATEHPASPFALVAPNRSLVFGSGNGGSLGGGALGGVTSAAGVTVGVGVDGGRTSADSNRRIESQAVPNATANNQNQNHDRIYSHPLTSIYSRDTFSGALSSAECSSGGAARFSLAGVNGGQPVPLAGLSRGLSVSGGEGSISGCGLSALTLGNSTGAGSIGCAGSGSIGTAAPHKRLRAPPATASHLTAVGSAGTSLTAEEDCGGSSGGEGDDGNATTATANKIWKPEDLPAPVAVLVTGLSREVGEDGRRRRVTVHGLFHADRYLANQDCIYYENKFISRSAFEKAGGSTTAKWHCSIKVAGTQSVTLGNWLSSKGLPVLKGGSRKSKRQRAVERSGVPLGNSPLLMQLTAQQPQPQPPLRLSMGGSLSGALPPNVPAAASGSPRNSVGSVAAGVSGACAMSGVSLAVWPHPQPQPQQQQPPQPHPPSQSQQPLPSVRQQMSQSQQVLPYLHPQPQPQPLSHRHMHHNHPPGAVRTGGTATGQRLPICPPVTVPQTPLQPLQQQTTPSPSGGVPLPPMPSPPHSGQVYPPSVFHLAQLSSPAAGMAAPTPTPTPSGGGAGGFVRSMSLAGPDGRPFSCPVGISRAESGVNCLGAAPMSAPQPGSNAYQHQHQMSSQFAAGGNGLGGGGGGSGGGAPVVTGADRVLYGTSNAGLFGFGHPRSTSGGASPPVEVSGSASGSAARVASLPPLYMLPPLQPQGR</sequence>
<feature type="region of interest" description="Disordered" evidence="1">
    <location>
        <begin position="1025"/>
        <end position="1096"/>
    </location>
</feature>
<dbReference type="Proteomes" id="UP000747110">
    <property type="component" value="Unassembled WGS sequence"/>
</dbReference>
<feature type="compositionally biased region" description="Low complexity" evidence="1">
    <location>
        <begin position="1134"/>
        <end position="1157"/>
    </location>
</feature>
<feature type="compositionally biased region" description="Low complexity" evidence="1">
    <location>
        <begin position="591"/>
        <end position="602"/>
    </location>
</feature>
<dbReference type="OrthoDB" id="552299at2759"/>
<feature type="region of interest" description="Disordered" evidence="1">
    <location>
        <begin position="493"/>
        <end position="545"/>
    </location>
</feature>
<feature type="region of interest" description="Disordered" evidence="1">
    <location>
        <begin position="1365"/>
        <end position="1386"/>
    </location>
</feature>
<feature type="compositionally biased region" description="Pro residues" evidence="1">
    <location>
        <begin position="574"/>
        <end position="590"/>
    </location>
</feature>
<feature type="region of interest" description="Disordered" evidence="1">
    <location>
        <begin position="29"/>
        <end position="118"/>
    </location>
</feature>
<name>A0A8J4G345_9CHLO</name>
<feature type="compositionally biased region" description="Polar residues" evidence="1">
    <location>
        <begin position="109"/>
        <end position="118"/>
    </location>
</feature>
<comment type="caution">
    <text evidence="3">The sequence shown here is derived from an EMBL/GenBank/DDBJ whole genome shotgun (WGS) entry which is preliminary data.</text>
</comment>
<evidence type="ECO:0000313" key="3">
    <source>
        <dbReference type="EMBL" id="GIL94921.1"/>
    </source>
</evidence>
<accession>A0A8J4G345</accession>
<evidence type="ECO:0000313" key="5">
    <source>
        <dbReference type="Proteomes" id="UP000747110"/>
    </source>
</evidence>
<proteinExistence type="predicted"/>
<keyword evidence="5" id="KW-1185">Reference proteome</keyword>
<evidence type="ECO:0000256" key="1">
    <source>
        <dbReference type="SAM" id="MobiDB-lite"/>
    </source>
</evidence>
<protein>
    <submittedName>
        <fullName evidence="3">Uncharacterized protein</fullName>
    </submittedName>
</protein>
<evidence type="ECO:0000313" key="4">
    <source>
        <dbReference type="Proteomes" id="UP000722791"/>
    </source>
</evidence>
<dbReference type="Proteomes" id="UP000722791">
    <property type="component" value="Unassembled WGS sequence"/>
</dbReference>
<feature type="compositionally biased region" description="Pro residues" evidence="1">
    <location>
        <begin position="1117"/>
        <end position="1133"/>
    </location>
</feature>
<feature type="compositionally biased region" description="Low complexity" evidence="1">
    <location>
        <begin position="638"/>
        <end position="654"/>
    </location>
</feature>